<comment type="similarity">
    <text evidence="1">Belongs to the metallo-beta-lactamase superfamily.</text>
</comment>
<organism evidence="6 7">
    <name type="scientific">Actinomadura parmotrematis</name>
    <dbReference type="NCBI Taxonomy" id="2864039"/>
    <lineage>
        <taxon>Bacteria</taxon>
        <taxon>Bacillati</taxon>
        <taxon>Actinomycetota</taxon>
        <taxon>Actinomycetes</taxon>
        <taxon>Streptosporangiales</taxon>
        <taxon>Thermomonosporaceae</taxon>
        <taxon>Actinomadura</taxon>
    </lineage>
</organism>
<dbReference type="RefSeq" id="WP_220168898.1">
    <property type="nucleotide sequence ID" value="NZ_JAIBOA010000017.1"/>
</dbReference>
<comment type="caution">
    <text evidence="6">The sequence shown here is derived from an EMBL/GenBank/DDBJ whole genome shotgun (WGS) entry which is preliminary data.</text>
</comment>
<keyword evidence="2" id="KW-0479">Metal-binding</keyword>
<evidence type="ECO:0000256" key="4">
    <source>
        <dbReference type="ARBA" id="ARBA00022833"/>
    </source>
</evidence>
<dbReference type="CDD" id="cd07742">
    <property type="entry name" value="metallo-hydrolase-like_MBL-fold"/>
    <property type="match status" value="1"/>
</dbReference>
<reference evidence="6 7" key="1">
    <citation type="submission" date="2021-07" db="EMBL/GenBank/DDBJ databases">
        <title>Actinomadura sp. PM05-2 isolated from lichen.</title>
        <authorList>
            <person name="Somphong A."/>
            <person name="Phongsopitanun W."/>
            <person name="Tanasupawat S."/>
            <person name="Peongsungnone V."/>
        </authorList>
    </citation>
    <scope>NUCLEOTIDE SEQUENCE [LARGE SCALE GENOMIC DNA]</scope>
    <source>
        <strain evidence="6 7">PM05-2</strain>
    </source>
</reference>
<accession>A0ABS7G1F1</accession>
<evidence type="ECO:0000256" key="1">
    <source>
        <dbReference type="ARBA" id="ARBA00007749"/>
    </source>
</evidence>
<evidence type="ECO:0000313" key="6">
    <source>
        <dbReference type="EMBL" id="MBW8485667.1"/>
    </source>
</evidence>
<dbReference type="InterPro" id="IPR051013">
    <property type="entry name" value="MBL_superfamily_lactonases"/>
</dbReference>
<evidence type="ECO:0000256" key="3">
    <source>
        <dbReference type="ARBA" id="ARBA00022801"/>
    </source>
</evidence>
<dbReference type="Gene3D" id="3.60.15.10">
    <property type="entry name" value="Ribonuclease Z/Hydroxyacylglutathione hydrolase-like"/>
    <property type="match status" value="1"/>
</dbReference>
<dbReference type="Proteomes" id="UP000774570">
    <property type="component" value="Unassembled WGS sequence"/>
</dbReference>
<proteinExistence type="inferred from homology"/>
<evidence type="ECO:0000259" key="5">
    <source>
        <dbReference type="SMART" id="SM00849"/>
    </source>
</evidence>
<dbReference type="InterPro" id="IPR001279">
    <property type="entry name" value="Metallo-B-lactamas"/>
</dbReference>
<evidence type="ECO:0000313" key="7">
    <source>
        <dbReference type="Proteomes" id="UP000774570"/>
    </source>
</evidence>
<dbReference type="Pfam" id="PF00753">
    <property type="entry name" value="Lactamase_B"/>
    <property type="match status" value="1"/>
</dbReference>
<dbReference type="SUPFAM" id="SSF56281">
    <property type="entry name" value="Metallo-hydrolase/oxidoreductase"/>
    <property type="match status" value="1"/>
</dbReference>
<keyword evidence="3" id="KW-0378">Hydrolase</keyword>
<dbReference type="SMART" id="SM00849">
    <property type="entry name" value="Lactamase_B"/>
    <property type="match status" value="1"/>
</dbReference>
<protein>
    <submittedName>
        <fullName evidence="6">MBL fold metallo-hydrolase</fullName>
    </submittedName>
</protein>
<dbReference type="InterPro" id="IPR036866">
    <property type="entry name" value="RibonucZ/Hydroxyglut_hydro"/>
</dbReference>
<dbReference type="EMBL" id="JAIBOA010000017">
    <property type="protein sequence ID" value="MBW8485667.1"/>
    <property type="molecule type" value="Genomic_DNA"/>
</dbReference>
<sequence length="258" mass="27474">MRVHHLNCGSLSEIETVDGRGAPARAVCHCLLIETAAAGLVLVDAGLGTRDVARPAERLGADWISYAGPVLDPAETALHQVRALGHDPADVRHVIVTHLHNDHIGGLADFPGATVHVHAAEDPAGHEAQLAHGVRWRTYADAPGEEWGGFAGVQAFAGLPPEILLLPMAGHTPGHIGVAVDTGDGTLVHAGDCYFYHGEVDRPDPVVHPLMNLIQEANESDRTLRLANVDRLRALARADAGKVTVFSAHDPWEFSRLT</sequence>
<keyword evidence="7" id="KW-1185">Reference proteome</keyword>
<feature type="domain" description="Metallo-beta-lactamase" evidence="5">
    <location>
        <begin position="27"/>
        <end position="249"/>
    </location>
</feature>
<keyword evidence="4" id="KW-0862">Zinc</keyword>
<dbReference type="PANTHER" id="PTHR42978:SF3">
    <property type="entry name" value="BLR3078 PROTEIN"/>
    <property type="match status" value="1"/>
</dbReference>
<dbReference type="PANTHER" id="PTHR42978">
    <property type="entry name" value="QUORUM-QUENCHING LACTONASE YTNP-RELATED-RELATED"/>
    <property type="match status" value="1"/>
</dbReference>
<evidence type="ECO:0000256" key="2">
    <source>
        <dbReference type="ARBA" id="ARBA00022723"/>
    </source>
</evidence>
<gene>
    <name evidence="6" type="ORF">K1Y72_25020</name>
</gene>
<name>A0ABS7G1F1_9ACTN</name>